<reference evidence="1 2" key="1">
    <citation type="journal article" date="2013" name="Nat. Commun.">
        <title>Genome analysis reveals insights into physiology and longevity of the Brandt's bat Myotis brandtii.</title>
        <authorList>
            <person name="Seim I."/>
            <person name="Fang X."/>
            <person name="Xiong Z."/>
            <person name="Lobanov A.V."/>
            <person name="Huang Z."/>
            <person name="Ma S."/>
            <person name="Feng Y."/>
            <person name="Turanov A.A."/>
            <person name="Zhu Y."/>
            <person name="Lenz T.L."/>
            <person name="Gerashchenko M.V."/>
            <person name="Fan D."/>
            <person name="Hee Yim S."/>
            <person name="Yao X."/>
            <person name="Jordan D."/>
            <person name="Xiong Y."/>
            <person name="Ma Y."/>
            <person name="Lyapunov A.N."/>
            <person name="Chen G."/>
            <person name="Kulakova O.I."/>
            <person name="Sun Y."/>
            <person name="Lee S.G."/>
            <person name="Bronson R.T."/>
            <person name="Moskalev A.A."/>
            <person name="Sunyaev S.R."/>
            <person name="Zhang G."/>
            <person name="Krogh A."/>
            <person name="Wang J."/>
            <person name="Gladyshev V.N."/>
        </authorList>
    </citation>
    <scope>NUCLEOTIDE SEQUENCE [LARGE SCALE GENOMIC DNA]</scope>
</reference>
<proteinExistence type="predicted"/>
<accession>S7NF63</accession>
<dbReference type="AlphaFoldDB" id="S7NF63"/>
<dbReference type="eggNOG" id="KOG0155">
    <property type="taxonomic scope" value="Eukaryota"/>
</dbReference>
<dbReference type="EMBL" id="KE164206">
    <property type="protein sequence ID" value="EPQ16049.1"/>
    <property type="molecule type" value="Genomic_DNA"/>
</dbReference>
<gene>
    <name evidence="1" type="ORF">D623_10024838</name>
</gene>
<keyword evidence="2" id="KW-1185">Reference proteome</keyword>
<protein>
    <submittedName>
        <fullName evidence="1">Transcription elongation regulator 1-like protein</fullName>
    </submittedName>
</protein>
<sequence>MEIKVGEVQALWTEVQNPDGLDSCQQSPGFKGQAWSPPEEEVQAQVWGAREGLEHRAAQIFLNNSFALDSTWIYPEESRLFHGYEKPHLLANQVAVSLSRPAPASRPLPTVVLAPQPIPGWCPNSRASVLSPPFRSSHK</sequence>
<evidence type="ECO:0000313" key="2">
    <source>
        <dbReference type="Proteomes" id="UP000052978"/>
    </source>
</evidence>
<name>S7NF63_MYOBR</name>
<organism evidence="1 2">
    <name type="scientific">Myotis brandtii</name>
    <name type="common">Brandt's bat</name>
    <dbReference type="NCBI Taxonomy" id="109478"/>
    <lineage>
        <taxon>Eukaryota</taxon>
        <taxon>Metazoa</taxon>
        <taxon>Chordata</taxon>
        <taxon>Craniata</taxon>
        <taxon>Vertebrata</taxon>
        <taxon>Euteleostomi</taxon>
        <taxon>Mammalia</taxon>
        <taxon>Eutheria</taxon>
        <taxon>Laurasiatheria</taxon>
        <taxon>Chiroptera</taxon>
        <taxon>Yangochiroptera</taxon>
        <taxon>Vespertilionidae</taxon>
        <taxon>Myotis</taxon>
    </lineage>
</organism>
<evidence type="ECO:0000313" key="1">
    <source>
        <dbReference type="EMBL" id="EPQ16049.1"/>
    </source>
</evidence>
<dbReference type="Proteomes" id="UP000052978">
    <property type="component" value="Unassembled WGS sequence"/>
</dbReference>